<evidence type="ECO:0000313" key="3">
    <source>
        <dbReference type="Proteomes" id="UP001229244"/>
    </source>
</evidence>
<accession>A0AAE3VSX6</accession>
<keyword evidence="3" id="KW-1185">Reference proteome</keyword>
<dbReference type="EMBL" id="JAUSUL010000006">
    <property type="protein sequence ID" value="MDQ0317600.1"/>
    <property type="molecule type" value="Genomic_DNA"/>
</dbReference>
<sequence length="109" mass="12071">MAAKRISPPQSDFAGFRLGDPKAPTPAAKGRSTPADFFCLKRFFVSFESVGHASGLLFMLHCNIGVSLCGPVPCHRVRRRRSTSFPGILQIFLTKPKAIGLRRFCEYVE</sequence>
<dbReference type="RefSeq" id="WP_306887522.1">
    <property type="nucleotide sequence ID" value="NZ_JAUSUL010000006.1"/>
</dbReference>
<gene>
    <name evidence="2" type="ORF">J2S73_004086</name>
</gene>
<feature type="region of interest" description="Disordered" evidence="1">
    <location>
        <begin position="1"/>
        <end position="31"/>
    </location>
</feature>
<protein>
    <submittedName>
        <fullName evidence="2">Uncharacterized protein</fullName>
    </submittedName>
</protein>
<comment type="caution">
    <text evidence="2">The sequence shown here is derived from an EMBL/GenBank/DDBJ whole genome shotgun (WGS) entry which is preliminary data.</text>
</comment>
<evidence type="ECO:0000256" key="1">
    <source>
        <dbReference type="SAM" id="MobiDB-lite"/>
    </source>
</evidence>
<dbReference type="AlphaFoldDB" id="A0AAE3VSX6"/>
<proteinExistence type="predicted"/>
<organism evidence="2 3">
    <name type="scientific">Amorphus orientalis</name>
    <dbReference type="NCBI Taxonomy" id="649198"/>
    <lineage>
        <taxon>Bacteria</taxon>
        <taxon>Pseudomonadati</taxon>
        <taxon>Pseudomonadota</taxon>
        <taxon>Alphaproteobacteria</taxon>
        <taxon>Hyphomicrobiales</taxon>
        <taxon>Amorphaceae</taxon>
        <taxon>Amorphus</taxon>
    </lineage>
</organism>
<reference evidence="2" key="1">
    <citation type="submission" date="2023-07" db="EMBL/GenBank/DDBJ databases">
        <title>Genomic Encyclopedia of Type Strains, Phase IV (KMG-IV): sequencing the most valuable type-strain genomes for metagenomic binning, comparative biology and taxonomic classification.</title>
        <authorList>
            <person name="Goeker M."/>
        </authorList>
    </citation>
    <scope>NUCLEOTIDE SEQUENCE</scope>
    <source>
        <strain evidence="2">DSM 21202</strain>
    </source>
</reference>
<name>A0AAE3VSX6_9HYPH</name>
<dbReference type="Proteomes" id="UP001229244">
    <property type="component" value="Unassembled WGS sequence"/>
</dbReference>
<evidence type="ECO:0000313" key="2">
    <source>
        <dbReference type="EMBL" id="MDQ0317600.1"/>
    </source>
</evidence>